<dbReference type="RefSeq" id="WP_012159589.1">
    <property type="nucleotide sequence ID" value="NC_009922.1"/>
</dbReference>
<dbReference type="GO" id="GO:0005283">
    <property type="term" value="F:amino acid:sodium symporter activity"/>
    <property type="evidence" value="ECO:0007669"/>
    <property type="project" value="InterPro"/>
</dbReference>
<dbReference type="Proteomes" id="UP000000269">
    <property type="component" value="Chromosome"/>
</dbReference>
<gene>
    <name evidence="10" type="ordered locus">Clos_1737</name>
</gene>
<dbReference type="HOGENOM" id="CLU_024867_1_2_9"/>
<feature type="transmembrane region" description="Helical" evidence="9">
    <location>
        <begin position="78"/>
        <end position="98"/>
    </location>
</feature>
<evidence type="ECO:0000256" key="1">
    <source>
        <dbReference type="ARBA" id="ARBA00004651"/>
    </source>
</evidence>
<name>A8MHJ5_ALKOO</name>
<keyword evidence="3 9" id="KW-0813">Transport</keyword>
<dbReference type="FunFam" id="1.20.1740.10:FF:000004">
    <property type="entry name" value="Sodium:alanine symporter family protein"/>
    <property type="match status" value="1"/>
</dbReference>
<keyword evidence="6 9" id="KW-0769">Symport</keyword>
<dbReference type="AlphaFoldDB" id="A8MHJ5"/>
<dbReference type="Gene3D" id="1.20.1740.10">
    <property type="entry name" value="Amino acid/polyamine transporter I"/>
    <property type="match status" value="1"/>
</dbReference>
<evidence type="ECO:0000256" key="6">
    <source>
        <dbReference type="ARBA" id="ARBA00022847"/>
    </source>
</evidence>
<reference evidence="11" key="1">
    <citation type="submission" date="2007-10" db="EMBL/GenBank/DDBJ databases">
        <title>Complete genome of Alkaliphilus oremlandii OhILAs.</title>
        <authorList>
            <person name="Copeland A."/>
            <person name="Lucas S."/>
            <person name="Lapidus A."/>
            <person name="Barry K."/>
            <person name="Detter J.C."/>
            <person name="Glavina del Rio T."/>
            <person name="Hammon N."/>
            <person name="Israni S."/>
            <person name="Dalin E."/>
            <person name="Tice H."/>
            <person name="Pitluck S."/>
            <person name="Chain P."/>
            <person name="Malfatti S."/>
            <person name="Shin M."/>
            <person name="Vergez L."/>
            <person name="Schmutz J."/>
            <person name="Larimer F."/>
            <person name="Land M."/>
            <person name="Hauser L."/>
            <person name="Kyrpides N."/>
            <person name="Mikhailova N."/>
            <person name="Stolz J.F."/>
            <person name="Dawson A."/>
            <person name="Fisher E."/>
            <person name="Crable B."/>
            <person name="Perera E."/>
            <person name="Lisak J."/>
            <person name="Ranganathan M."/>
            <person name="Basu P."/>
            <person name="Richardson P."/>
        </authorList>
    </citation>
    <scope>NUCLEOTIDE SEQUENCE [LARGE SCALE GENOMIC DNA]</scope>
    <source>
        <strain evidence="11">OhILAs</strain>
    </source>
</reference>
<proteinExistence type="inferred from homology"/>
<feature type="transmembrane region" description="Helical" evidence="9">
    <location>
        <begin position="104"/>
        <end position="127"/>
    </location>
</feature>
<comment type="similarity">
    <text evidence="2 9">Belongs to the alanine or glycine:cation symporter (AGCS) (TC 2.A.25) family.</text>
</comment>
<keyword evidence="5 9" id="KW-0812">Transmembrane</keyword>
<dbReference type="GO" id="GO:0005886">
    <property type="term" value="C:plasma membrane"/>
    <property type="evidence" value="ECO:0007669"/>
    <property type="project" value="UniProtKB-SubCell"/>
</dbReference>
<feature type="transmembrane region" description="Helical" evidence="9">
    <location>
        <begin position="422"/>
        <end position="439"/>
    </location>
</feature>
<evidence type="ECO:0000256" key="8">
    <source>
        <dbReference type="ARBA" id="ARBA00023136"/>
    </source>
</evidence>
<dbReference type="PANTHER" id="PTHR30330:SF3">
    <property type="entry name" value="TRANSCRIPTIONAL REGULATOR, LRP FAMILY"/>
    <property type="match status" value="1"/>
</dbReference>
<feature type="transmembrane region" description="Helical" evidence="9">
    <location>
        <begin position="189"/>
        <end position="208"/>
    </location>
</feature>
<feature type="transmembrane region" description="Helical" evidence="9">
    <location>
        <begin position="148"/>
        <end position="169"/>
    </location>
</feature>
<evidence type="ECO:0000256" key="5">
    <source>
        <dbReference type="ARBA" id="ARBA00022692"/>
    </source>
</evidence>
<evidence type="ECO:0000256" key="4">
    <source>
        <dbReference type="ARBA" id="ARBA00022475"/>
    </source>
</evidence>
<feature type="transmembrane region" description="Helical" evidence="9">
    <location>
        <begin position="353"/>
        <end position="376"/>
    </location>
</feature>
<evidence type="ECO:0000313" key="11">
    <source>
        <dbReference type="Proteomes" id="UP000000269"/>
    </source>
</evidence>
<feature type="transmembrane region" description="Helical" evidence="9">
    <location>
        <begin position="217"/>
        <end position="236"/>
    </location>
</feature>
<dbReference type="eggNOG" id="COG1115">
    <property type="taxonomic scope" value="Bacteria"/>
</dbReference>
<feature type="transmembrane region" description="Helical" evidence="9">
    <location>
        <begin position="20"/>
        <end position="37"/>
    </location>
</feature>
<evidence type="ECO:0000256" key="7">
    <source>
        <dbReference type="ARBA" id="ARBA00022989"/>
    </source>
</evidence>
<feature type="transmembrane region" description="Helical" evidence="9">
    <location>
        <begin position="396"/>
        <end position="416"/>
    </location>
</feature>
<dbReference type="PANTHER" id="PTHR30330">
    <property type="entry name" value="AGSS FAMILY TRANSPORTER, SODIUM-ALANINE"/>
    <property type="match status" value="1"/>
</dbReference>
<dbReference type="Pfam" id="PF01235">
    <property type="entry name" value="Na_Ala_symp"/>
    <property type="match status" value="1"/>
</dbReference>
<keyword evidence="11" id="KW-1185">Reference proteome</keyword>
<keyword evidence="7 9" id="KW-1133">Transmembrane helix</keyword>
<evidence type="ECO:0000256" key="9">
    <source>
        <dbReference type="RuleBase" id="RU363064"/>
    </source>
</evidence>
<feature type="transmembrane region" description="Helical" evidence="9">
    <location>
        <begin position="248"/>
        <end position="270"/>
    </location>
</feature>
<dbReference type="NCBIfam" id="TIGR00835">
    <property type="entry name" value="agcS"/>
    <property type="match status" value="1"/>
</dbReference>
<evidence type="ECO:0000313" key="10">
    <source>
        <dbReference type="EMBL" id="ABW19277.1"/>
    </source>
</evidence>
<keyword evidence="4 9" id="KW-1003">Cell membrane</keyword>
<accession>A8MHJ5</accession>
<evidence type="ECO:0000256" key="3">
    <source>
        <dbReference type="ARBA" id="ARBA00022448"/>
    </source>
</evidence>
<comment type="subcellular location">
    <subcellularLocation>
        <location evidence="1 9">Cell membrane</location>
        <topology evidence="1 9">Multi-pass membrane protein</topology>
    </subcellularLocation>
</comment>
<sequence>MFALLNTIGEINGIINDFVWGPYMLVLVVGTGLLFTFRSGFFQIRKFGYTMKNTVVKMFDKTEVGENEITPFQAVSTALAATVGTGNIAGVATAISLGGPGALFWMWFAAFFGMMTKFAEVVLAIQYREKNAEGAWVGGPMYYIKNGLNMKWLATVFAALTAIAGFGIGNMTQSNSIASALSDTFSVPPMVTGALLAVATGLIIFGGLKRIASVTEMLVPFMAAFYIVGGLVVVLANASQIPAAFAEIFSSAFSGRAAVGGFAGSTVMAAMRFGVARGVFTNEAGLGSAPIAHATAKTDHPVQQGLWGVFEVFIDTIVIASITGLAILTTGVWQGGATGASLTIAAFNSVIPFGGAIVAIGILLFAFSTILGWSFYGEKAMEYLFGLGAVKFYRMLWVPLVFIGCISSLDLVWGIADTLNGLMMIPNLVGLLALSGVVIKLTKEYFSGKATSK</sequence>
<dbReference type="KEGG" id="aoe:Clos_1737"/>
<dbReference type="PRINTS" id="PR00175">
    <property type="entry name" value="NAALASMPORT"/>
</dbReference>
<dbReference type="EMBL" id="CP000853">
    <property type="protein sequence ID" value="ABW19277.1"/>
    <property type="molecule type" value="Genomic_DNA"/>
</dbReference>
<keyword evidence="8 9" id="KW-0472">Membrane</keyword>
<organism evidence="10 11">
    <name type="scientific">Alkaliphilus oremlandii (strain OhILAs)</name>
    <name type="common">Clostridium oremlandii (strain OhILAs)</name>
    <dbReference type="NCBI Taxonomy" id="350688"/>
    <lineage>
        <taxon>Bacteria</taxon>
        <taxon>Bacillati</taxon>
        <taxon>Bacillota</taxon>
        <taxon>Clostridia</taxon>
        <taxon>Peptostreptococcales</taxon>
        <taxon>Natronincolaceae</taxon>
        <taxon>Alkaliphilus</taxon>
    </lineage>
</organism>
<dbReference type="InterPro" id="IPR001463">
    <property type="entry name" value="Na/Ala_symport"/>
</dbReference>
<feature type="transmembrane region" description="Helical" evidence="9">
    <location>
        <begin position="312"/>
        <end position="333"/>
    </location>
</feature>
<protein>
    <submittedName>
        <fullName evidence="10">Amino acid carrier protein</fullName>
    </submittedName>
</protein>
<dbReference type="OrthoDB" id="9804874at2"/>
<evidence type="ECO:0000256" key="2">
    <source>
        <dbReference type="ARBA" id="ARBA00009261"/>
    </source>
</evidence>